<evidence type="ECO:0000313" key="2">
    <source>
        <dbReference type="Proteomes" id="UP001066276"/>
    </source>
</evidence>
<accession>A0AAV7VL39</accession>
<evidence type="ECO:0000313" key="1">
    <source>
        <dbReference type="EMBL" id="KAJ1202353.1"/>
    </source>
</evidence>
<protein>
    <submittedName>
        <fullName evidence="1">Uncharacterized protein</fullName>
    </submittedName>
</protein>
<gene>
    <name evidence="1" type="ORF">NDU88_006153</name>
</gene>
<organism evidence="1 2">
    <name type="scientific">Pleurodeles waltl</name>
    <name type="common">Iberian ribbed newt</name>
    <dbReference type="NCBI Taxonomy" id="8319"/>
    <lineage>
        <taxon>Eukaryota</taxon>
        <taxon>Metazoa</taxon>
        <taxon>Chordata</taxon>
        <taxon>Craniata</taxon>
        <taxon>Vertebrata</taxon>
        <taxon>Euteleostomi</taxon>
        <taxon>Amphibia</taxon>
        <taxon>Batrachia</taxon>
        <taxon>Caudata</taxon>
        <taxon>Salamandroidea</taxon>
        <taxon>Salamandridae</taxon>
        <taxon>Pleurodelinae</taxon>
        <taxon>Pleurodeles</taxon>
    </lineage>
</organism>
<sequence length="174" mass="19374">MYLGCVKYNQHERVCVKKGLQCVDLTHEGDLTSFLLSSGRVHHFFSPQKSDASIQSALLGPGRLCIVFTFPAVMALEIQPHDDPKTTQRGLRSPSLPQRCCTSFLQLSVSILRLRYRRASIFSREAGSTSISQPQIGVTSIFSLHGVLCVDFFLLVCQLLLSLSQELDGHHRAE</sequence>
<comment type="caution">
    <text evidence="1">The sequence shown here is derived from an EMBL/GenBank/DDBJ whole genome shotgun (WGS) entry which is preliminary data.</text>
</comment>
<dbReference type="Proteomes" id="UP001066276">
    <property type="component" value="Chromosome 2_1"/>
</dbReference>
<reference evidence="1" key="1">
    <citation type="journal article" date="2022" name="bioRxiv">
        <title>Sequencing and chromosome-scale assembly of the giantPleurodeles waltlgenome.</title>
        <authorList>
            <person name="Brown T."/>
            <person name="Elewa A."/>
            <person name="Iarovenko S."/>
            <person name="Subramanian E."/>
            <person name="Araus A.J."/>
            <person name="Petzold A."/>
            <person name="Susuki M."/>
            <person name="Suzuki K.-i.T."/>
            <person name="Hayashi T."/>
            <person name="Toyoda A."/>
            <person name="Oliveira C."/>
            <person name="Osipova E."/>
            <person name="Leigh N.D."/>
            <person name="Simon A."/>
            <person name="Yun M.H."/>
        </authorList>
    </citation>
    <scope>NUCLEOTIDE SEQUENCE</scope>
    <source>
        <strain evidence="1">20211129_DDA</strain>
        <tissue evidence="1">Liver</tissue>
    </source>
</reference>
<dbReference type="AlphaFoldDB" id="A0AAV7VL39"/>
<dbReference type="EMBL" id="JANPWB010000003">
    <property type="protein sequence ID" value="KAJ1202353.1"/>
    <property type="molecule type" value="Genomic_DNA"/>
</dbReference>
<proteinExistence type="predicted"/>
<keyword evidence="2" id="KW-1185">Reference proteome</keyword>
<name>A0AAV7VL39_PLEWA</name>